<comment type="caution">
    <text evidence="1">The sequence shown here is derived from an EMBL/GenBank/DDBJ whole genome shotgun (WGS) entry which is preliminary data.</text>
</comment>
<accession>A0A645ABK7</accession>
<dbReference type="EMBL" id="VSSQ01013035">
    <property type="protein sequence ID" value="MPM50595.1"/>
    <property type="molecule type" value="Genomic_DNA"/>
</dbReference>
<proteinExistence type="predicted"/>
<name>A0A645ABK7_9ZZZZ</name>
<gene>
    <name evidence="1" type="ORF">SDC9_97337</name>
</gene>
<protein>
    <submittedName>
        <fullName evidence="1">Uncharacterized protein</fullName>
    </submittedName>
</protein>
<sequence length="99" mass="10920">MTGRSKCLCGLREETAGASLSWKAPKVVPEQPGRKRSVRRVSCAVSRVKGDEGGCENARMQVVPRMKVRPGQTVARGFFSRMGTGEQGYLFESDNKQQE</sequence>
<evidence type="ECO:0000313" key="1">
    <source>
        <dbReference type="EMBL" id="MPM50595.1"/>
    </source>
</evidence>
<reference evidence="1" key="1">
    <citation type="submission" date="2019-08" db="EMBL/GenBank/DDBJ databases">
        <authorList>
            <person name="Kucharzyk K."/>
            <person name="Murdoch R.W."/>
            <person name="Higgins S."/>
            <person name="Loffler F."/>
        </authorList>
    </citation>
    <scope>NUCLEOTIDE SEQUENCE</scope>
</reference>
<organism evidence="1">
    <name type="scientific">bioreactor metagenome</name>
    <dbReference type="NCBI Taxonomy" id="1076179"/>
    <lineage>
        <taxon>unclassified sequences</taxon>
        <taxon>metagenomes</taxon>
        <taxon>ecological metagenomes</taxon>
    </lineage>
</organism>
<dbReference type="AlphaFoldDB" id="A0A645ABK7"/>